<dbReference type="SUPFAM" id="SSF49464">
    <property type="entry name" value="Carboxypeptidase regulatory domain-like"/>
    <property type="match status" value="1"/>
</dbReference>
<accession>A0A4D7K494</accession>
<dbReference type="Pfam" id="PF13715">
    <property type="entry name" value="CarbopepD_reg_2"/>
    <property type="match status" value="1"/>
</dbReference>
<evidence type="ECO:0000313" key="2">
    <source>
        <dbReference type="Proteomes" id="UP000298616"/>
    </source>
</evidence>
<dbReference type="RefSeq" id="WP_137089840.1">
    <property type="nucleotide sequence ID" value="NZ_CP028923.1"/>
</dbReference>
<organism evidence="1 2">
    <name type="scientific">Mangrovivirga cuniculi</name>
    <dbReference type="NCBI Taxonomy" id="2715131"/>
    <lineage>
        <taxon>Bacteria</taxon>
        <taxon>Pseudomonadati</taxon>
        <taxon>Bacteroidota</taxon>
        <taxon>Cytophagia</taxon>
        <taxon>Cytophagales</taxon>
        <taxon>Mangrovivirgaceae</taxon>
        <taxon>Mangrovivirga</taxon>
    </lineage>
</organism>
<dbReference type="OrthoDB" id="1115630at2"/>
<dbReference type="EMBL" id="CP028923">
    <property type="protein sequence ID" value="QCK14248.1"/>
    <property type="molecule type" value="Genomic_DNA"/>
</dbReference>
<dbReference type="AlphaFoldDB" id="A0A4D7K494"/>
<keyword evidence="1" id="KW-0675">Receptor</keyword>
<protein>
    <submittedName>
        <fullName evidence="1">Membrane receptor RagA</fullName>
    </submittedName>
</protein>
<keyword evidence="2" id="KW-1185">Reference proteome</keyword>
<sequence>MVNKVLNFSNAFILTTLLSLALIFGSEQEIKAQDRNVIQFSGIIIDTDSIGIPGVHLYVPGTGRGTTTNYIGFFSMPTLAGDTIVVSAIGFEKKRIVIPANVEENYTVRIQMNEDVTQLPEVTVFPLPTEELFKEAVLALNLPEERNAIDYRDLYGDKAMEQMLRNTPYDGTLNYRYMQNIQYERMHQRYGSWSNPLLNPFNWAKFIKSLKKDDDD</sequence>
<dbReference type="InterPro" id="IPR008969">
    <property type="entry name" value="CarboxyPept-like_regulatory"/>
</dbReference>
<proteinExistence type="predicted"/>
<name>A0A4D7K494_9BACT</name>
<dbReference type="Proteomes" id="UP000298616">
    <property type="component" value="Chromosome"/>
</dbReference>
<evidence type="ECO:0000313" key="1">
    <source>
        <dbReference type="EMBL" id="QCK14248.1"/>
    </source>
</evidence>
<gene>
    <name evidence="1" type="ORF">DCC35_05560</name>
</gene>
<dbReference type="KEGG" id="fpf:DCC35_05560"/>
<reference evidence="1 2" key="1">
    <citation type="submission" date="2018-04" db="EMBL/GenBank/DDBJ databases">
        <title>Complete genome uncultured novel isolate.</title>
        <authorList>
            <person name="Merlino G."/>
        </authorList>
    </citation>
    <scope>NUCLEOTIDE SEQUENCE [LARGE SCALE GENOMIC DNA]</scope>
    <source>
        <strain evidence="2">R1DC9</strain>
    </source>
</reference>